<dbReference type="EMBL" id="HACG01021248">
    <property type="protein sequence ID" value="CEK68113.1"/>
    <property type="molecule type" value="Transcribed_RNA"/>
</dbReference>
<name>A0A0B6ZHU3_9EUPU</name>
<evidence type="ECO:0000256" key="1">
    <source>
        <dbReference type="SAM" id="MobiDB-lite"/>
    </source>
</evidence>
<feature type="region of interest" description="Disordered" evidence="1">
    <location>
        <begin position="1"/>
        <end position="20"/>
    </location>
</feature>
<proteinExistence type="predicted"/>
<organism evidence="2">
    <name type="scientific">Arion vulgaris</name>
    <dbReference type="NCBI Taxonomy" id="1028688"/>
    <lineage>
        <taxon>Eukaryota</taxon>
        <taxon>Metazoa</taxon>
        <taxon>Spiralia</taxon>
        <taxon>Lophotrochozoa</taxon>
        <taxon>Mollusca</taxon>
        <taxon>Gastropoda</taxon>
        <taxon>Heterobranchia</taxon>
        <taxon>Euthyneura</taxon>
        <taxon>Panpulmonata</taxon>
        <taxon>Eupulmonata</taxon>
        <taxon>Stylommatophora</taxon>
        <taxon>Helicina</taxon>
        <taxon>Arionoidea</taxon>
        <taxon>Arionidae</taxon>
        <taxon>Arion</taxon>
    </lineage>
</organism>
<accession>A0A0B6ZHU3</accession>
<dbReference type="AlphaFoldDB" id="A0A0B6ZHU3"/>
<sequence length="49" mass="6097">MRMKDSNRLHQARKKKAQKWQLSRWSKVMKETKTIFLNEIERQKQTTSY</sequence>
<reference evidence="2" key="1">
    <citation type="submission" date="2014-12" db="EMBL/GenBank/DDBJ databases">
        <title>Insight into the proteome of Arion vulgaris.</title>
        <authorList>
            <person name="Aradska J."/>
            <person name="Bulat T."/>
            <person name="Smidak R."/>
            <person name="Sarate P."/>
            <person name="Gangsoo J."/>
            <person name="Sialana F."/>
            <person name="Bilban M."/>
            <person name="Lubec G."/>
        </authorList>
    </citation>
    <scope>NUCLEOTIDE SEQUENCE</scope>
    <source>
        <tissue evidence="2">Skin</tissue>
    </source>
</reference>
<protein>
    <submittedName>
        <fullName evidence="2">Uncharacterized protein</fullName>
    </submittedName>
</protein>
<gene>
    <name evidence="2" type="primary">ORF65118</name>
</gene>
<evidence type="ECO:0000313" key="2">
    <source>
        <dbReference type="EMBL" id="CEK68113.1"/>
    </source>
</evidence>